<organism evidence="1">
    <name type="scientific">Glycine soja</name>
    <name type="common">Wild soybean</name>
    <dbReference type="NCBI Taxonomy" id="3848"/>
    <lineage>
        <taxon>Eukaryota</taxon>
        <taxon>Viridiplantae</taxon>
        <taxon>Streptophyta</taxon>
        <taxon>Embryophyta</taxon>
        <taxon>Tracheophyta</taxon>
        <taxon>Spermatophyta</taxon>
        <taxon>Magnoliopsida</taxon>
        <taxon>eudicotyledons</taxon>
        <taxon>Gunneridae</taxon>
        <taxon>Pentapetalae</taxon>
        <taxon>rosids</taxon>
        <taxon>fabids</taxon>
        <taxon>Fabales</taxon>
        <taxon>Fabaceae</taxon>
        <taxon>Papilionoideae</taxon>
        <taxon>50 kb inversion clade</taxon>
        <taxon>NPAAA clade</taxon>
        <taxon>indigoferoid/millettioid clade</taxon>
        <taxon>Phaseoleae</taxon>
        <taxon>Glycine</taxon>
        <taxon>Glycine subgen. Soja</taxon>
    </lineage>
</organism>
<protein>
    <submittedName>
        <fullName evidence="1">Uncharacterized protein</fullName>
    </submittedName>
</protein>
<dbReference type="AlphaFoldDB" id="A0A0B2PJV7"/>
<evidence type="ECO:0000313" key="1">
    <source>
        <dbReference type="EMBL" id="KHN07852.1"/>
    </source>
</evidence>
<accession>A0A0B2PJV7</accession>
<gene>
    <name evidence="1" type="ORF">glysoja_046588</name>
</gene>
<name>A0A0B2PJV7_GLYSO</name>
<proteinExistence type="predicted"/>
<dbReference type="EMBL" id="KN666572">
    <property type="protein sequence ID" value="KHN07852.1"/>
    <property type="molecule type" value="Genomic_DNA"/>
</dbReference>
<reference evidence="1" key="1">
    <citation type="submission" date="2014-07" db="EMBL/GenBank/DDBJ databases">
        <title>Identification of a novel salt tolerance gene in wild soybean by whole-genome sequencing.</title>
        <authorList>
            <person name="Lam H.-M."/>
            <person name="Qi X."/>
            <person name="Li M.-W."/>
            <person name="Liu X."/>
            <person name="Xie M."/>
            <person name="Ni M."/>
            <person name="Xu X."/>
        </authorList>
    </citation>
    <scope>NUCLEOTIDE SEQUENCE [LARGE SCALE GENOMIC DNA]</scope>
    <source>
        <tissue evidence="1">Root</tissue>
    </source>
</reference>
<sequence>MVVTQVQLDRAKVSTKEIRSARNVKNETMEKLPITLDR</sequence>
<dbReference type="Proteomes" id="UP000053555">
    <property type="component" value="Unassembled WGS sequence"/>
</dbReference>